<dbReference type="SMART" id="SM00382">
    <property type="entry name" value="AAA"/>
    <property type="match status" value="1"/>
</dbReference>
<dbReference type="PROSITE" id="PS50893">
    <property type="entry name" value="ABC_TRANSPORTER_2"/>
    <property type="match status" value="1"/>
</dbReference>
<evidence type="ECO:0000313" key="5">
    <source>
        <dbReference type="EMBL" id="MBO0611048.1"/>
    </source>
</evidence>
<dbReference type="InterPro" id="IPR003593">
    <property type="entry name" value="AAA+_ATPase"/>
</dbReference>
<feature type="region of interest" description="Disordered" evidence="3">
    <location>
        <begin position="311"/>
        <end position="334"/>
    </location>
</feature>
<feature type="compositionally biased region" description="Basic and acidic residues" evidence="3">
    <location>
        <begin position="321"/>
        <end position="334"/>
    </location>
</feature>
<dbReference type="EMBL" id="JAFMPK010000048">
    <property type="protein sequence ID" value="MBO0611048.1"/>
    <property type="molecule type" value="Genomic_DNA"/>
</dbReference>
<dbReference type="InterPro" id="IPR003439">
    <property type="entry name" value="ABC_transporter-like_ATP-bd"/>
</dbReference>
<dbReference type="RefSeq" id="WP_207276997.1">
    <property type="nucleotide sequence ID" value="NZ_JAFMPK010000048.1"/>
</dbReference>
<evidence type="ECO:0000256" key="1">
    <source>
        <dbReference type="ARBA" id="ARBA00022741"/>
    </source>
</evidence>
<reference evidence="6" key="2">
    <citation type="submission" date="2023-07" db="EMBL/GenBank/DDBJ databases">
        <title>Myceligenerans salitolerans sp. nov., a halotolerant actinomycete isolated from a salt lake in Xinjiang, China.</title>
        <authorList>
            <person name="Guan T."/>
        </authorList>
    </citation>
    <scope>NUCLEOTIDE SEQUENCE [LARGE SCALE GENOMIC DNA]</scope>
    <source>
        <strain evidence="6">XHU 5031</strain>
    </source>
</reference>
<keyword evidence="2 5" id="KW-0067">ATP-binding</keyword>
<evidence type="ECO:0000256" key="2">
    <source>
        <dbReference type="ARBA" id="ARBA00022840"/>
    </source>
</evidence>
<proteinExistence type="predicted"/>
<dbReference type="PANTHER" id="PTHR43158:SF5">
    <property type="entry name" value="ABC TRANSPORTER, ATP-BINDING PROTEIN"/>
    <property type="match status" value="1"/>
</dbReference>
<organism evidence="5 6">
    <name type="scientific">Myceligenerans salitolerans</name>
    <dbReference type="NCBI Taxonomy" id="1230528"/>
    <lineage>
        <taxon>Bacteria</taxon>
        <taxon>Bacillati</taxon>
        <taxon>Actinomycetota</taxon>
        <taxon>Actinomycetes</taxon>
        <taxon>Micrococcales</taxon>
        <taxon>Promicromonosporaceae</taxon>
        <taxon>Myceligenerans</taxon>
    </lineage>
</organism>
<name>A0ABS3IDM6_9MICO</name>
<gene>
    <name evidence="5" type="ORF">J0911_18665</name>
</gene>
<evidence type="ECO:0000259" key="4">
    <source>
        <dbReference type="PROSITE" id="PS50893"/>
    </source>
</evidence>
<evidence type="ECO:0000256" key="3">
    <source>
        <dbReference type="SAM" id="MobiDB-lite"/>
    </source>
</evidence>
<reference evidence="5 6" key="1">
    <citation type="submission" date="2021-03" db="EMBL/GenBank/DDBJ databases">
        <authorList>
            <person name="Xin L."/>
        </authorList>
    </citation>
    <scope>NUCLEOTIDE SEQUENCE [LARGE SCALE GENOMIC DNA]</scope>
    <source>
        <strain evidence="5 6">XHU 5031</strain>
    </source>
</reference>
<feature type="domain" description="ABC transporter" evidence="4">
    <location>
        <begin position="9"/>
        <end position="253"/>
    </location>
</feature>
<dbReference type="GO" id="GO:0005524">
    <property type="term" value="F:ATP binding"/>
    <property type="evidence" value="ECO:0007669"/>
    <property type="project" value="UniProtKB-KW"/>
</dbReference>
<dbReference type="Pfam" id="PF00005">
    <property type="entry name" value="ABC_tran"/>
    <property type="match status" value="1"/>
</dbReference>
<dbReference type="Proteomes" id="UP000664617">
    <property type="component" value="Unassembled WGS sequence"/>
</dbReference>
<keyword evidence="6" id="KW-1185">Reference proteome</keyword>
<accession>A0ABS3IDM6</accession>
<dbReference type="InterPro" id="IPR027417">
    <property type="entry name" value="P-loop_NTPase"/>
</dbReference>
<protein>
    <submittedName>
        <fullName evidence="5">ABC transporter ATP-binding protein</fullName>
    </submittedName>
</protein>
<evidence type="ECO:0000313" key="6">
    <source>
        <dbReference type="Proteomes" id="UP000664617"/>
    </source>
</evidence>
<keyword evidence="1" id="KW-0547">Nucleotide-binding</keyword>
<dbReference type="PANTHER" id="PTHR43158">
    <property type="entry name" value="SKFA PEPTIDE EXPORT ATP-BINDING PROTEIN SKFE"/>
    <property type="match status" value="1"/>
</dbReference>
<comment type="caution">
    <text evidence="5">The sequence shown here is derived from an EMBL/GenBank/DDBJ whole genome shotgun (WGS) entry which is preliminary data.</text>
</comment>
<dbReference type="Gene3D" id="3.40.50.300">
    <property type="entry name" value="P-loop containing nucleotide triphosphate hydrolases"/>
    <property type="match status" value="1"/>
</dbReference>
<sequence>MTALPPFAARFQDVEVTFPRSWTAGANGTAYRVPGSTALDGVTCDVPAGQITGLLGRNGAGKSTMLGLLAAFRRPTGGTVLTGPDGDLRDPWEDAALTSAILLVQESGDVFHDQKVAATLAYYADLRPEWDAGYAEELLDLFEVPLRTKPSALSRGKKSALAATLGLAARAPLTIFDEVYLGMDTPTRFAFYDALLADYAEHPRTIVLSSHLVEETERLFEHVVLVDRGRVVFAEPAEELRSRASSLTGPTAVVEDLAAGHEVLHRQHLGPTTRITVNGALSDDDARAAAAAGATIGHEGLESLFVHLTRTSREAPATRVPDTDRAPARKEELR</sequence>
<dbReference type="SUPFAM" id="SSF52540">
    <property type="entry name" value="P-loop containing nucleoside triphosphate hydrolases"/>
    <property type="match status" value="1"/>
</dbReference>